<keyword evidence="6" id="KW-1185">Reference proteome</keyword>
<dbReference type="EMBL" id="CATNWA010016193">
    <property type="protein sequence ID" value="CAI9590699.1"/>
    <property type="molecule type" value="Genomic_DNA"/>
</dbReference>
<reference evidence="5" key="1">
    <citation type="submission" date="2023-05" db="EMBL/GenBank/DDBJ databases">
        <authorList>
            <person name="Stuckert A."/>
        </authorList>
    </citation>
    <scope>NUCLEOTIDE SEQUENCE</scope>
</reference>
<feature type="repeat" description="TPR" evidence="3">
    <location>
        <begin position="49"/>
        <end position="82"/>
    </location>
</feature>
<organism evidence="5 6">
    <name type="scientific">Staurois parvus</name>
    <dbReference type="NCBI Taxonomy" id="386267"/>
    <lineage>
        <taxon>Eukaryota</taxon>
        <taxon>Metazoa</taxon>
        <taxon>Chordata</taxon>
        <taxon>Craniata</taxon>
        <taxon>Vertebrata</taxon>
        <taxon>Euteleostomi</taxon>
        <taxon>Amphibia</taxon>
        <taxon>Batrachia</taxon>
        <taxon>Anura</taxon>
        <taxon>Neobatrachia</taxon>
        <taxon>Ranoidea</taxon>
        <taxon>Ranidae</taxon>
        <taxon>Staurois</taxon>
    </lineage>
</organism>
<accession>A0ABN9F0U7</accession>
<evidence type="ECO:0000256" key="2">
    <source>
        <dbReference type="ARBA" id="ARBA00019994"/>
    </source>
</evidence>
<evidence type="ECO:0000313" key="6">
    <source>
        <dbReference type="Proteomes" id="UP001162483"/>
    </source>
</evidence>
<dbReference type="PANTHER" id="PTHR21405:SF0">
    <property type="entry name" value="TETRATRICOPEPTIDE REPEAT PROTEIN 36"/>
    <property type="match status" value="1"/>
</dbReference>
<sequence length="185" mass="20154">MCTQNDAAVLHALFNPNAPFGDINEQNPENPQEDANQDCSFAPALLEEVQNLELLGVQAAESGDLKTALQKFSKAMELLPDRASAYNNRAQALRLQGDITGALGDLNRALELSEGKGVAARQALVQRGLILRLNGNEEAAKNDFLQAAEQGSDFAKQQLLLLNPYAALCNRMLRDMIQNLRVPNP</sequence>
<dbReference type="InterPro" id="IPR038906">
    <property type="entry name" value="TTC36"/>
</dbReference>
<evidence type="ECO:0000256" key="4">
    <source>
        <dbReference type="SAM" id="MobiDB-lite"/>
    </source>
</evidence>
<dbReference type="InterPro" id="IPR019734">
    <property type="entry name" value="TPR_rpt"/>
</dbReference>
<dbReference type="PANTHER" id="PTHR21405">
    <property type="entry name" value="CDNA SEQUENCE BC021608"/>
    <property type="match status" value="1"/>
</dbReference>
<evidence type="ECO:0000313" key="5">
    <source>
        <dbReference type="EMBL" id="CAI9590699.1"/>
    </source>
</evidence>
<dbReference type="Proteomes" id="UP001162483">
    <property type="component" value="Unassembled WGS sequence"/>
</dbReference>
<dbReference type="PROSITE" id="PS50005">
    <property type="entry name" value="TPR"/>
    <property type="match status" value="1"/>
</dbReference>
<protein>
    <recommendedName>
        <fullName evidence="2">Tetratricopeptide repeat protein 36</fullName>
    </recommendedName>
</protein>
<dbReference type="Gene3D" id="1.25.40.10">
    <property type="entry name" value="Tetratricopeptide repeat domain"/>
    <property type="match status" value="1"/>
</dbReference>
<dbReference type="SUPFAM" id="SSF48452">
    <property type="entry name" value="TPR-like"/>
    <property type="match status" value="1"/>
</dbReference>
<keyword evidence="3" id="KW-0802">TPR repeat</keyword>
<evidence type="ECO:0000256" key="3">
    <source>
        <dbReference type="PROSITE-ProRule" id="PRU00339"/>
    </source>
</evidence>
<proteinExistence type="inferred from homology"/>
<feature type="region of interest" description="Disordered" evidence="4">
    <location>
        <begin position="18"/>
        <end position="37"/>
    </location>
</feature>
<gene>
    <name evidence="5" type="ORF">SPARVUS_LOCUS11080372</name>
</gene>
<name>A0ABN9F0U7_9NEOB</name>
<comment type="similarity">
    <text evidence="1">Belongs to the TTC36 family.</text>
</comment>
<comment type="caution">
    <text evidence="5">The sequence shown here is derived from an EMBL/GenBank/DDBJ whole genome shotgun (WGS) entry which is preliminary data.</text>
</comment>
<dbReference type="Pfam" id="PF13181">
    <property type="entry name" value="TPR_8"/>
    <property type="match status" value="2"/>
</dbReference>
<dbReference type="InterPro" id="IPR011990">
    <property type="entry name" value="TPR-like_helical_dom_sf"/>
</dbReference>
<dbReference type="SMART" id="SM00028">
    <property type="entry name" value="TPR"/>
    <property type="match status" value="3"/>
</dbReference>
<evidence type="ECO:0000256" key="1">
    <source>
        <dbReference type="ARBA" id="ARBA00006995"/>
    </source>
</evidence>